<dbReference type="Pfam" id="PF08521">
    <property type="entry name" value="2CSK_N"/>
    <property type="match status" value="1"/>
</dbReference>
<dbReference type="PROSITE" id="PS50885">
    <property type="entry name" value="HAMP"/>
    <property type="match status" value="1"/>
</dbReference>
<dbReference type="Gene3D" id="1.10.287.130">
    <property type="match status" value="1"/>
</dbReference>
<dbReference type="Pfam" id="PF00512">
    <property type="entry name" value="HisKA"/>
    <property type="match status" value="1"/>
</dbReference>
<dbReference type="InterPro" id="IPR013727">
    <property type="entry name" value="2CSK_N"/>
</dbReference>
<dbReference type="RefSeq" id="WP_264891524.1">
    <property type="nucleotide sequence ID" value="NZ_CP110257.1"/>
</dbReference>
<dbReference type="PRINTS" id="PR00344">
    <property type="entry name" value="BCTRLSENSOR"/>
</dbReference>
<evidence type="ECO:0000259" key="12">
    <source>
        <dbReference type="PROSITE" id="PS50109"/>
    </source>
</evidence>
<keyword evidence="7 14" id="KW-0418">Kinase</keyword>
<sequence length="488" mass="53295">MKPTRWQRWGAQVGLAPGQRSLRRHLLLWLLVPQLVLWLAAAFVTYHLAARYTNMAIDRSLYQTSRALAQQVKPIGNGLLIDFPKSAQAIIETDPDDTVYYMVSTPPGHFILGNKNLPPPPPLPQIELERPYFYDGMVGDVPVRVSALYLAYGEDDSPQQLLVQLAKSRATREELARQILIDTALPLSGLIVLMSLIVWAGIRTGLAPLARLRSAVEDRAPNDLTPIEIESAPAEVRALVQALNTLLAEVHESVSAQKRFISNAAHQLRTPLAGLKSQTELALAEAQDPALRARLARVHESAARAAHLVAQLLTLARAEPESALAQARTRLDLARLAKELTAEQVPRALQAGMDLGCEDARDSAEAEAPLPVLGHPLLLREALSNLIDNAIRYAGRGATVTVRLGRDGPSALVQVEDDGPGLPRDPDIYERVFERFVRVTNDGHGCGLGLAIVREIIERHGGQVRLEPVTPHGVRVTVRLPVAADRAP</sequence>
<protein>
    <recommendedName>
        <fullName evidence="3">histidine kinase</fullName>
        <ecNumber evidence="3">2.7.13.3</ecNumber>
    </recommendedName>
</protein>
<reference evidence="14" key="1">
    <citation type="submission" date="2022-10" db="EMBL/GenBank/DDBJ databases">
        <title>Complete genome sequence of Schlegelella aquatica LMG 23380.</title>
        <authorList>
            <person name="Musilova J."/>
            <person name="Kourilova X."/>
            <person name="Bezdicek M."/>
            <person name="Hermankova K."/>
            <person name="Obruca S."/>
            <person name="Sedlar K."/>
        </authorList>
    </citation>
    <scope>NUCLEOTIDE SEQUENCE</scope>
    <source>
        <strain evidence="14">LMG 23380</strain>
    </source>
</reference>
<keyword evidence="10 11" id="KW-0472">Membrane</keyword>
<dbReference type="InterPro" id="IPR005467">
    <property type="entry name" value="His_kinase_dom"/>
</dbReference>
<comment type="catalytic activity">
    <reaction evidence="1">
        <text>ATP + protein L-histidine = ADP + protein N-phospho-L-histidine.</text>
        <dbReference type="EC" id="2.7.13.3"/>
    </reaction>
</comment>
<keyword evidence="9" id="KW-0902">Two-component regulatory system</keyword>
<evidence type="ECO:0000259" key="13">
    <source>
        <dbReference type="PROSITE" id="PS50885"/>
    </source>
</evidence>
<dbReference type="Gene3D" id="3.30.565.10">
    <property type="entry name" value="Histidine kinase-like ATPase, C-terminal domain"/>
    <property type="match status" value="1"/>
</dbReference>
<evidence type="ECO:0000256" key="5">
    <source>
        <dbReference type="ARBA" id="ARBA00022679"/>
    </source>
</evidence>
<feature type="domain" description="Histidine kinase" evidence="12">
    <location>
        <begin position="263"/>
        <end position="484"/>
    </location>
</feature>
<proteinExistence type="predicted"/>
<keyword evidence="5" id="KW-0808">Transferase</keyword>
<evidence type="ECO:0000256" key="4">
    <source>
        <dbReference type="ARBA" id="ARBA00022553"/>
    </source>
</evidence>
<dbReference type="PANTHER" id="PTHR45436">
    <property type="entry name" value="SENSOR HISTIDINE KINASE YKOH"/>
    <property type="match status" value="1"/>
</dbReference>
<name>A0ABY6MNP0_9BURK</name>
<dbReference type="Proteomes" id="UP001163266">
    <property type="component" value="Chromosome"/>
</dbReference>
<evidence type="ECO:0000313" key="15">
    <source>
        <dbReference type="Proteomes" id="UP001163266"/>
    </source>
</evidence>
<accession>A0ABY6MNP0</accession>
<dbReference type="SMART" id="SM00304">
    <property type="entry name" value="HAMP"/>
    <property type="match status" value="1"/>
</dbReference>
<dbReference type="EC" id="2.7.13.3" evidence="3"/>
<dbReference type="CDD" id="cd00082">
    <property type="entry name" value="HisKA"/>
    <property type="match status" value="1"/>
</dbReference>
<comment type="subcellular location">
    <subcellularLocation>
        <location evidence="2">Membrane</location>
    </subcellularLocation>
</comment>
<feature type="transmembrane region" description="Helical" evidence="11">
    <location>
        <begin position="26"/>
        <end position="49"/>
    </location>
</feature>
<feature type="transmembrane region" description="Helical" evidence="11">
    <location>
        <begin position="179"/>
        <end position="202"/>
    </location>
</feature>
<dbReference type="EMBL" id="CP110257">
    <property type="protein sequence ID" value="UZD53955.1"/>
    <property type="molecule type" value="Genomic_DNA"/>
</dbReference>
<evidence type="ECO:0000256" key="11">
    <source>
        <dbReference type="SAM" id="Phobius"/>
    </source>
</evidence>
<dbReference type="GO" id="GO:0016301">
    <property type="term" value="F:kinase activity"/>
    <property type="evidence" value="ECO:0007669"/>
    <property type="project" value="UniProtKB-KW"/>
</dbReference>
<feature type="domain" description="HAMP" evidence="13">
    <location>
        <begin position="203"/>
        <end position="255"/>
    </location>
</feature>
<organism evidence="14 15">
    <name type="scientific">Caldimonas aquatica</name>
    <dbReference type="NCBI Taxonomy" id="376175"/>
    <lineage>
        <taxon>Bacteria</taxon>
        <taxon>Pseudomonadati</taxon>
        <taxon>Pseudomonadota</taxon>
        <taxon>Betaproteobacteria</taxon>
        <taxon>Burkholderiales</taxon>
        <taxon>Sphaerotilaceae</taxon>
        <taxon>Caldimonas</taxon>
    </lineage>
</organism>
<evidence type="ECO:0000256" key="10">
    <source>
        <dbReference type="ARBA" id="ARBA00023136"/>
    </source>
</evidence>
<evidence type="ECO:0000256" key="8">
    <source>
        <dbReference type="ARBA" id="ARBA00022989"/>
    </source>
</evidence>
<dbReference type="InterPro" id="IPR003594">
    <property type="entry name" value="HATPase_dom"/>
</dbReference>
<evidence type="ECO:0000313" key="14">
    <source>
        <dbReference type="EMBL" id="UZD53955.1"/>
    </source>
</evidence>
<dbReference type="PROSITE" id="PS50109">
    <property type="entry name" value="HIS_KIN"/>
    <property type="match status" value="1"/>
</dbReference>
<dbReference type="SUPFAM" id="SSF47384">
    <property type="entry name" value="Homodimeric domain of signal transducing histidine kinase"/>
    <property type="match status" value="1"/>
</dbReference>
<evidence type="ECO:0000256" key="2">
    <source>
        <dbReference type="ARBA" id="ARBA00004370"/>
    </source>
</evidence>
<dbReference type="Pfam" id="PF02518">
    <property type="entry name" value="HATPase_c"/>
    <property type="match status" value="1"/>
</dbReference>
<evidence type="ECO:0000256" key="6">
    <source>
        <dbReference type="ARBA" id="ARBA00022692"/>
    </source>
</evidence>
<keyword evidence="6 11" id="KW-0812">Transmembrane</keyword>
<dbReference type="Pfam" id="PF00672">
    <property type="entry name" value="HAMP"/>
    <property type="match status" value="1"/>
</dbReference>
<dbReference type="InterPro" id="IPR003661">
    <property type="entry name" value="HisK_dim/P_dom"/>
</dbReference>
<evidence type="ECO:0000256" key="1">
    <source>
        <dbReference type="ARBA" id="ARBA00000085"/>
    </source>
</evidence>
<keyword evidence="4" id="KW-0597">Phosphoprotein</keyword>
<evidence type="ECO:0000256" key="7">
    <source>
        <dbReference type="ARBA" id="ARBA00022777"/>
    </source>
</evidence>
<evidence type="ECO:0000256" key="9">
    <source>
        <dbReference type="ARBA" id="ARBA00023012"/>
    </source>
</evidence>
<evidence type="ECO:0000256" key="3">
    <source>
        <dbReference type="ARBA" id="ARBA00012438"/>
    </source>
</evidence>
<keyword evidence="8 11" id="KW-1133">Transmembrane helix</keyword>
<dbReference type="InterPro" id="IPR003660">
    <property type="entry name" value="HAMP_dom"/>
</dbReference>
<dbReference type="InterPro" id="IPR036097">
    <property type="entry name" value="HisK_dim/P_sf"/>
</dbReference>
<dbReference type="InterPro" id="IPR004358">
    <property type="entry name" value="Sig_transdc_His_kin-like_C"/>
</dbReference>
<dbReference type="PANTHER" id="PTHR45436:SF1">
    <property type="entry name" value="SENSOR PROTEIN QSEC"/>
    <property type="match status" value="1"/>
</dbReference>
<dbReference type="SUPFAM" id="SSF55874">
    <property type="entry name" value="ATPase domain of HSP90 chaperone/DNA topoisomerase II/histidine kinase"/>
    <property type="match status" value="1"/>
</dbReference>
<dbReference type="SMART" id="SM00388">
    <property type="entry name" value="HisKA"/>
    <property type="match status" value="1"/>
</dbReference>
<keyword evidence="15" id="KW-1185">Reference proteome</keyword>
<gene>
    <name evidence="14" type="ORF">OMP39_09700</name>
</gene>
<dbReference type="InterPro" id="IPR036890">
    <property type="entry name" value="HATPase_C_sf"/>
</dbReference>
<dbReference type="CDD" id="cd00075">
    <property type="entry name" value="HATPase"/>
    <property type="match status" value="1"/>
</dbReference>
<dbReference type="SMART" id="SM00387">
    <property type="entry name" value="HATPase_c"/>
    <property type="match status" value="1"/>
</dbReference>
<dbReference type="InterPro" id="IPR050428">
    <property type="entry name" value="TCS_sensor_his_kinase"/>
</dbReference>